<reference evidence="1 2" key="1">
    <citation type="submission" date="2019-05" db="EMBL/GenBank/DDBJ databases">
        <title>Emergence of the Ug99 lineage of the wheat stem rust pathogen through somatic hybridization.</title>
        <authorList>
            <person name="Li F."/>
            <person name="Upadhyaya N.M."/>
            <person name="Sperschneider J."/>
            <person name="Matny O."/>
            <person name="Nguyen-Phuc H."/>
            <person name="Mago R."/>
            <person name="Raley C."/>
            <person name="Miller M.E."/>
            <person name="Silverstein K.A.T."/>
            <person name="Henningsen E."/>
            <person name="Hirsch C.D."/>
            <person name="Visser B."/>
            <person name="Pretorius Z.A."/>
            <person name="Steffenson B.J."/>
            <person name="Schwessinger B."/>
            <person name="Dodds P.N."/>
            <person name="Figueroa M."/>
        </authorList>
    </citation>
    <scope>NUCLEOTIDE SEQUENCE [LARGE SCALE GENOMIC DNA]</scope>
    <source>
        <strain evidence="1 2">Ug99</strain>
    </source>
</reference>
<name>A0A5B0Q4K0_PUCGR</name>
<protein>
    <submittedName>
        <fullName evidence="1">Uncharacterized protein</fullName>
    </submittedName>
</protein>
<evidence type="ECO:0000313" key="1">
    <source>
        <dbReference type="EMBL" id="KAA1108007.1"/>
    </source>
</evidence>
<accession>A0A5B0Q4K0</accession>
<dbReference type="Proteomes" id="UP000325313">
    <property type="component" value="Unassembled WGS sequence"/>
</dbReference>
<dbReference type="EMBL" id="VDEP01000306">
    <property type="protein sequence ID" value="KAA1108007.1"/>
    <property type="molecule type" value="Genomic_DNA"/>
</dbReference>
<dbReference type="AlphaFoldDB" id="A0A5B0Q4K0"/>
<evidence type="ECO:0000313" key="2">
    <source>
        <dbReference type="Proteomes" id="UP000325313"/>
    </source>
</evidence>
<comment type="caution">
    <text evidence="1">The sequence shown here is derived from an EMBL/GenBank/DDBJ whole genome shotgun (WGS) entry which is preliminary data.</text>
</comment>
<gene>
    <name evidence="1" type="ORF">PGTUg99_022886</name>
</gene>
<organism evidence="1 2">
    <name type="scientific">Puccinia graminis f. sp. tritici</name>
    <dbReference type="NCBI Taxonomy" id="56615"/>
    <lineage>
        <taxon>Eukaryota</taxon>
        <taxon>Fungi</taxon>
        <taxon>Dikarya</taxon>
        <taxon>Basidiomycota</taxon>
        <taxon>Pucciniomycotina</taxon>
        <taxon>Pucciniomycetes</taxon>
        <taxon>Pucciniales</taxon>
        <taxon>Pucciniaceae</taxon>
        <taxon>Puccinia</taxon>
    </lineage>
</organism>
<sequence length="80" mass="9027">MNIPTVPSLGSISSPGNPGRVLVLDFLFDDQAILTDLLSLVLSHQYLNSQIPGRTQDEYDLGQLFDMRDDDFKQAVRTMW</sequence>
<proteinExistence type="predicted"/>